<comment type="cofactor">
    <cofactor evidence="1">
        <name>Zn(2+)</name>
        <dbReference type="ChEBI" id="CHEBI:29105"/>
    </cofactor>
</comment>
<keyword evidence="6" id="KW-0862">Zinc</keyword>
<evidence type="ECO:0000256" key="3">
    <source>
        <dbReference type="ARBA" id="ARBA00012784"/>
    </source>
</evidence>
<feature type="domain" description="Adenosine deaminase" evidence="7">
    <location>
        <begin position="22"/>
        <end position="376"/>
    </location>
</feature>
<evidence type="ECO:0000256" key="5">
    <source>
        <dbReference type="ARBA" id="ARBA00022801"/>
    </source>
</evidence>
<protein>
    <recommendedName>
        <fullName evidence="3">adenosine deaminase</fullName>
        <ecNumber evidence="3">3.5.4.4</ecNumber>
    </recommendedName>
</protein>
<dbReference type="Proteomes" id="UP001500166">
    <property type="component" value="Unassembled WGS sequence"/>
</dbReference>
<dbReference type="PANTHER" id="PTHR11409:SF43">
    <property type="entry name" value="ADENOSINE DEAMINASE"/>
    <property type="match status" value="1"/>
</dbReference>
<sequence length="379" mass="40656">MRQSTSTEGSIRAMDGALGPIPAVCLHDHLDGALRPATIVELAREINHELPETDPVALGRWFEDSANSGSLERYLTTFEHTTAVMQNAESLARVAEEYVLDCAADGLIHTEVRWAPEQHLGGGLTLEQAVDAVQDGLARGVAGVKASGGHISAVQILCAMRHLGKSHEIAQLVVQRARAAAGTTSHRDVPGEPAPGSVVAFDLAGPEKGFPASDHREALDLLAENLVPVTLHAGEADGPDSIRDALVSGRALRIGHGVRLLEDDPDATGQLSRWVRDRRIALEVCPCSNLQTGAITHWGESIKDHPITQLHRSGFTVTLSPDNRLMSATSVSHEMSLLLSEAGWTNQDLADIQLNAARAAFVPRAYQDWLVERIEEASA</sequence>
<dbReference type="PANTHER" id="PTHR11409">
    <property type="entry name" value="ADENOSINE DEAMINASE"/>
    <property type="match status" value="1"/>
</dbReference>
<evidence type="ECO:0000259" key="7">
    <source>
        <dbReference type="Pfam" id="PF00962"/>
    </source>
</evidence>
<accession>A0ABN2XVI3</accession>
<evidence type="ECO:0000313" key="8">
    <source>
        <dbReference type="EMBL" id="GAA2117779.1"/>
    </source>
</evidence>
<dbReference type="Gene3D" id="3.20.20.140">
    <property type="entry name" value="Metal-dependent hydrolases"/>
    <property type="match status" value="1"/>
</dbReference>
<gene>
    <name evidence="8" type="ORF">GCM10009824_17450</name>
</gene>
<dbReference type="EC" id="3.5.4.4" evidence="3"/>
<evidence type="ECO:0000256" key="4">
    <source>
        <dbReference type="ARBA" id="ARBA00022723"/>
    </source>
</evidence>
<dbReference type="RefSeq" id="WP_344224626.1">
    <property type="nucleotide sequence ID" value="NZ_BAAAQA010000017.1"/>
</dbReference>
<dbReference type="EMBL" id="BAAAQA010000017">
    <property type="protein sequence ID" value="GAA2117779.1"/>
    <property type="molecule type" value="Genomic_DNA"/>
</dbReference>
<comment type="caution">
    <text evidence="8">The sequence shown here is derived from an EMBL/GenBank/DDBJ whole genome shotgun (WGS) entry which is preliminary data.</text>
</comment>
<evidence type="ECO:0000256" key="1">
    <source>
        <dbReference type="ARBA" id="ARBA00001947"/>
    </source>
</evidence>
<dbReference type="InterPro" id="IPR032466">
    <property type="entry name" value="Metal_Hydrolase"/>
</dbReference>
<keyword evidence="5" id="KW-0378">Hydrolase</keyword>
<dbReference type="InterPro" id="IPR001365">
    <property type="entry name" value="A_deaminase_dom"/>
</dbReference>
<proteinExistence type="inferred from homology"/>
<name>A0ABN2XVI3_9MICC</name>
<keyword evidence="9" id="KW-1185">Reference proteome</keyword>
<dbReference type="Pfam" id="PF00962">
    <property type="entry name" value="A_deaminase"/>
    <property type="match status" value="1"/>
</dbReference>
<organism evidence="8 9">
    <name type="scientific">Kocuria atrinae</name>
    <dbReference type="NCBI Taxonomy" id="592377"/>
    <lineage>
        <taxon>Bacteria</taxon>
        <taxon>Bacillati</taxon>
        <taxon>Actinomycetota</taxon>
        <taxon>Actinomycetes</taxon>
        <taxon>Micrococcales</taxon>
        <taxon>Micrococcaceae</taxon>
        <taxon>Kocuria</taxon>
    </lineage>
</organism>
<keyword evidence="4" id="KW-0479">Metal-binding</keyword>
<evidence type="ECO:0000313" key="9">
    <source>
        <dbReference type="Proteomes" id="UP001500166"/>
    </source>
</evidence>
<reference evidence="8 9" key="1">
    <citation type="journal article" date="2019" name="Int. J. Syst. Evol. Microbiol.">
        <title>The Global Catalogue of Microorganisms (GCM) 10K type strain sequencing project: providing services to taxonomists for standard genome sequencing and annotation.</title>
        <authorList>
            <consortium name="The Broad Institute Genomics Platform"/>
            <consortium name="The Broad Institute Genome Sequencing Center for Infectious Disease"/>
            <person name="Wu L."/>
            <person name="Ma J."/>
        </authorList>
    </citation>
    <scope>NUCLEOTIDE SEQUENCE [LARGE SCALE GENOMIC DNA]</scope>
    <source>
        <strain evidence="8 9">JCM 15914</strain>
    </source>
</reference>
<dbReference type="NCBIfam" id="NF006847">
    <property type="entry name" value="PRK09358.1-2"/>
    <property type="match status" value="1"/>
</dbReference>
<evidence type="ECO:0000256" key="2">
    <source>
        <dbReference type="ARBA" id="ARBA00006676"/>
    </source>
</evidence>
<evidence type="ECO:0000256" key="6">
    <source>
        <dbReference type="ARBA" id="ARBA00022833"/>
    </source>
</evidence>
<dbReference type="SUPFAM" id="SSF51556">
    <property type="entry name" value="Metallo-dependent hydrolases"/>
    <property type="match status" value="1"/>
</dbReference>
<dbReference type="InterPro" id="IPR006330">
    <property type="entry name" value="Ado/ade_deaminase"/>
</dbReference>
<comment type="similarity">
    <text evidence="2">Belongs to the metallo-dependent hydrolases superfamily. Adenosine and AMP deaminases family.</text>
</comment>